<dbReference type="GO" id="GO:0008168">
    <property type="term" value="F:methyltransferase activity"/>
    <property type="evidence" value="ECO:0007669"/>
    <property type="project" value="UniProtKB-KW"/>
</dbReference>
<dbReference type="Proteomes" id="UP000321234">
    <property type="component" value="Unassembled WGS sequence"/>
</dbReference>
<comment type="caution">
    <text evidence="2">The sequence shown here is derived from an EMBL/GenBank/DDBJ whole genome shotgun (WGS) entry which is preliminary data.</text>
</comment>
<accession>A0A5C8Z6H7</accession>
<dbReference type="Pfam" id="PF13489">
    <property type="entry name" value="Methyltransf_23"/>
    <property type="match status" value="1"/>
</dbReference>
<evidence type="ECO:0000313" key="2">
    <source>
        <dbReference type="EMBL" id="TXR52909.1"/>
    </source>
</evidence>
<evidence type="ECO:0000313" key="3">
    <source>
        <dbReference type="Proteomes" id="UP000321234"/>
    </source>
</evidence>
<dbReference type="CDD" id="cd02440">
    <property type="entry name" value="AdoMet_MTases"/>
    <property type="match status" value="1"/>
</dbReference>
<dbReference type="EMBL" id="VKAC01000011">
    <property type="protein sequence ID" value="TXR52909.1"/>
    <property type="molecule type" value="Genomic_DNA"/>
</dbReference>
<evidence type="ECO:0000256" key="1">
    <source>
        <dbReference type="SAM" id="MobiDB-lite"/>
    </source>
</evidence>
<name>A0A5C8Z6H7_9ACTN</name>
<gene>
    <name evidence="2" type="ORF">FMM08_17585</name>
</gene>
<dbReference type="RefSeq" id="WP_147927676.1">
    <property type="nucleotide sequence ID" value="NZ_VKAC01000011.1"/>
</dbReference>
<protein>
    <submittedName>
        <fullName evidence="2">Class I SAM-dependent methyltransferase</fullName>
    </submittedName>
</protein>
<sequence length="312" mass="31763">METPRADAPAHDPAGARRWQPQRVADAVLAAEASMDRLDAVRARVAGGAANTHGGDPGLHRNRSTVVRHAVNYLVAVRAAQLAAPAEAVAGPVVDVGAGTGAFSPLLAERLGRELHVVDTDPRHTALAAAAFPGTGVHTDLEEAPRGAVVTAMEVIEHIEPRHQVPFVASLAAAVLPGGALVLSTPDESGYPRGWSGYAPHVGPVDAAGLARAVSQGTGGWPVTVLRVDGPTFSLTPVGALVQGTANRAWNLVSGVAAGLEPRVTGLLHRVTKDRPAAAVPPEGSWRVLPVGGDDGGWRGGTGLLAVATAPA</sequence>
<dbReference type="SUPFAM" id="SSF53335">
    <property type="entry name" value="S-adenosyl-L-methionine-dependent methyltransferases"/>
    <property type="match status" value="1"/>
</dbReference>
<keyword evidence="2" id="KW-0808">Transferase</keyword>
<feature type="compositionally biased region" description="Basic and acidic residues" evidence="1">
    <location>
        <begin position="1"/>
        <end position="10"/>
    </location>
</feature>
<reference evidence="2 3" key="1">
    <citation type="submission" date="2019-07" db="EMBL/GenBank/DDBJ databases">
        <title>Quadrisphaera sp. strain DD2A genome sequencing and assembly.</title>
        <authorList>
            <person name="Kim I."/>
        </authorList>
    </citation>
    <scope>NUCLEOTIDE SEQUENCE [LARGE SCALE GENOMIC DNA]</scope>
    <source>
        <strain evidence="2 3">DD2A</strain>
    </source>
</reference>
<keyword evidence="3" id="KW-1185">Reference proteome</keyword>
<dbReference type="InterPro" id="IPR029063">
    <property type="entry name" value="SAM-dependent_MTases_sf"/>
</dbReference>
<keyword evidence="2" id="KW-0489">Methyltransferase</keyword>
<dbReference type="OrthoDB" id="6064711at2"/>
<feature type="region of interest" description="Disordered" evidence="1">
    <location>
        <begin position="1"/>
        <end position="20"/>
    </location>
</feature>
<dbReference type="AlphaFoldDB" id="A0A5C8Z6H7"/>
<dbReference type="Gene3D" id="3.40.50.150">
    <property type="entry name" value="Vaccinia Virus protein VP39"/>
    <property type="match status" value="1"/>
</dbReference>
<proteinExistence type="predicted"/>
<dbReference type="GO" id="GO:0032259">
    <property type="term" value="P:methylation"/>
    <property type="evidence" value="ECO:0007669"/>
    <property type="project" value="UniProtKB-KW"/>
</dbReference>
<organism evidence="2 3">
    <name type="scientific">Quadrisphaera setariae</name>
    <dbReference type="NCBI Taxonomy" id="2593304"/>
    <lineage>
        <taxon>Bacteria</taxon>
        <taxon>Bacillati</taxon>
        <taxon>Actinomycetota</taxon>
        <taxon>Actinomycetes</taxon>
        <taxon>Kineosporiales</taxon>
        <taxon>Kineosporiaceae</taxon>
        <taxon>Quadrisphaera</taxon>
    </lineage>
</organism>